<reference evidence="4" key="1">
    <citation type="submission" date="2009-09" db="EMBL/GenBank/DDBJ databases">
        <title>The complete chromosome of Desulfohalobium retbaense DSM 5692.</title>
        <authorList>
            <consortium name="US DOE Joint Genome Institute (JGI-PGF)"/>
            <person name="Lucas S."/>
            <person name="Copeland A."/>
            <person name="Lapidus A."/>
            <person name="Glavina del Rio T."/>
            <person name="Dalin E."/>
            <person name="Tice H."/>
            <person name="Bruce D."/>
            <person name="Goodwin L."/>
            <person name="Pitluck S."/>
            <person name="Kyrpides N."/>
            <person name="Mavromatis K."/>
            <person name="Ivanova N."/>
            <person name="Mikhailova N."/>
            <person name="Munk A.C."/>
            <person name="Brettin T."/>
            <person name="Detter J.C."/>
            <person name="Han C."/>
            <person name="Tapia R."/>
            <person name="Larimer F."/>
            <person name="Land M."/>
            <person name="Hauser L."/>
            <person name="Markowitz V."/>
            <person name="Cheng J.-F."/>
            <person name="Hugenholtz P."/>
            <person name="Woyke T."/>
            <person name="Wu D."/>
            <person name="Spring S."/>
            <person name="Klenk H.-P."/>
            <person name="Eisen J.A."/>
        </authorList>
    </citation>
    <scope>NUCLEOTIDE SEQUENCE [LARGE SCALE GENOMIC DNA]</scope>
    <source>
        <strain evidence="4">DSM 5692</strain>
    </source>
</reference>
<dbReference type="EMBL" id="CP001734">
    <property type="protein sequence ID" value="ACV69583.1"/>
    <property type="molecule type" value="Genomic_DNA"/>
</dbReference>
<proteinExistence type="predicted"/>
<dbReference type="STRING" id="485915.Dret_0151"/>
<dbReference type="KEGG" id="drt:Dret_2299"/>
<dbReference type="AlphaFoldDB" id="C8WZH8"/>
<evidence type="ECO:0000313" key="3">
    <source>
        <dbReference type="EMBL" id="ACV69583.1"/>
    </source>
</evidence>
<dbReference type="EMBL" id="CP001734">
    <property type="protein sequence ID" value="ACV67453.1"/>
    <property type="molecule type" value="Genomic_DNA"/>
</dbReference>
<dbReference type="KEGG" id="drt:Dret_0964"/>
<gene>
    <name evidence="1" type="ordered locus">Dret_0151</name>
    <name evidence="2" type="ordered locus">Dret_0964</name>
    <name evidence="3" type="ordered locus">Dret_2299</name>
</gene>
<organism evidence="1 4">
    <name type="scientific">Desulfohalobium retbaense (strain ATCC 49708 / DSM 5692 / JCM 16813 / HR100)</name>
    <dbReference type="NCBI Taxonomy" id="485915"/>
    <lineage>
        <taxon>Bacteria</taxon>
        <taxon>Pseudomonadati</taxon>
        <taxon>Thermodesulfobacteriota</taxon>
        <taxon>Desulfovibrionia</taxon>
        <taxon>Desulfovibrionales</taxon>
        <taxon>Desulfohalobiaceae</taxon>
        <taxon>Desulfohalobium</taxon>
    </lineage>
</organism>
<dbReference type="Proteomes" id="UP000001052">
    <property type="component" value="Chromosome"/>
</dbReference>
<dbReference type="HOGENOM" id="CLU_2933900_0_0_7"/>
<sequence>MPGKESIIFKALYLYGKHGRICGGHKREGGCALPGEVCPPAMCYRRREASGRAGRSQPSA</sequence>
<protein>
    <submittedName>
        <fullName evidence="1">Uncharacterized protein</fullName>
    </submittedName>
</protein>
<name>C8WZH8_DESRD</name>
<reference evidence="1 4" key="2">
    <citation type="journal article" date="2010" name="Stand. Genomic Sci.">
        <title>Complete genome sequence of Desulfohalobium retbaense type strain (HR(100)).</title>
        <authorList>
            <person name="Spring S."/>
            <person name="Nolan M."/>
            <person name="Lapidus A."/>
            <person name="Glavina Del Rio T."/>
            <person name="Copeland A."/>
            <person name="Tice H."/>
            <person name="Cheng J.F."/>
            <person name="Lucas S."/>
            <person name="Land M."/>
            <person name="Chen F."/>
            <person name="Bruce D."/>
            <person name="Goodwin L."/>
            <person name="Pitluck S."/>
            <person name="Ivanova N."/>
            <person name="Mavromatis K."/>
            <person name="Mikhailova N."/>
            <person name="Pati A."/>
            <person name="Chen A."/>
            <person name="Palaniappan K."/>
            <person name="Hauser L."/>
            <person name="Chang Y.J."/>
            <person name="Jeffries C.D."/>
            <person name="Munk C."/>
            <person name="Kiss H."/>
            <person name="Chain P."/>
            <person name="Han C."/>
            <person name="Brettin T."/>
            <person name="Detter J.C."/>
            <person name="Schuler E."/>
            <person name="Goker M."/>
            <person name="Rohde M."/>
            <person name="Bristow J."/>
            <person name="Eisen J.A."/>
            <person name="Markowitz V."/>
            <person name="Hugenholtz P."/>
            <person name="Kyrpides N.C."/>
            <person name="Klenk H.P."/>
        </authorList>
    </citation>
    <scope>NUCLEOTIDE SEQUENCE [LARGE SCALE GENOMIC DNA]</scope>
    <source>
        <strain evidence="1 4">DSM 5692</strain>
    </source>
</reference>
<dbReference type="EMBL" id="CP001734">
    <property type="protein sequence ID" value="ACV68252.1"/>
    <property type="molecule type" value="Genomic_DNA"/>
</dbReference>
<keyword evidence="4" id="KW-1185">Reference proteome</keyword>
<evidence type="ECO:0000313" key="4">
    <source>
        <dbReference type="Proteomes" id="UP000001052"/>
    </source>
</evidence>
<dbReference type="KEGG" id="drt:Dret_0151"/>
<accession>C8WZH8</accession>
<evidence type="ECO:0000313" key="1">
    <source>
        <dbReference type="EMBL" id="ACV67453.1"/>
    </source>
</evidence>
<evidence type="ECO:0000313" key="2">
    <source>
        <dbReference type="EMBL" id="ACV68252.1"/>
    </source>
</evidence>